<feature type="non-terminal residue" evidence="1">
    <location>
        <position position="1"/>
    </location>
</feature>
<comment type="caution">
    <text evidence="1">The sequence shown here is derived from an EMBL/GenBank/DDBJ whole genome shotgun (WGS) entry which is preliminary data.</text>
</comment>
<keyword evidence="2" id="KW-1185">Reference proteome</keyword>
<sequence length="110" mass="12724">MGYECYIGYGVLFNQITSLWKPSQSFHLVDMENGYYLGEFATVAKRSTPTTSDETFGPWMIVKLKSRQSQVDNRNHKEKTLEKILNVSRFTVLEKDKARMDGEQVEFMGT</sequence>
<accession>A0A7J8YCJ9</accession>
<dbReference type="AlphaFoldDB" id="A0A7J8YCJ9"/>
<organism evidence="1 2">
    <name type="scientific">Gossypium aridum</name>
    <name type="common">American cotton</name>
    <name type="synonym">Erioxylum aridum</name>
    <dbReference type="NCBI Taxonomy" id="34290"/>
    <lineage>
        <taxon>Eukaryota</taxon>
        <taxon>Viridiplantae</taxon>
        <taxon>Streptophyta</taxon>
        <taxon>Embryophyta</taxon>
        <taxon>Tracheophyta</taxon>
        <taxon>Spermatophyta</taxon>
        <taxon>Magnoliopsida</taxon>
        <taxon>eudicotyledons</taxon>
        <taxon>Gunneridae</taxon>
        <taxon>Pentapetalae</taxon>
        <taxon>rosids</taxon>
        <taxon>malvids</taxon>
        <taxon>Malvales</taxon>
        <taxon>Malvaceae</taxon>
        <taxon>Malvoideae</taxon>
        <taxon>Gossypium</taxon>
    </lineage>
</organism>
<reference evidence="1 2" key="1">
    <citation type="journal article" date="2019" name="Genome Biol. Evol.">
        <title>Insights into the evolution of the New World diploid cottons (Gossypium, subgenus Houzingenia) based on genome sequencing.</title>
        <authorList>
            <person name="Grover C.E."/>
            <person name="Arick M.A. 2nd"/>
            <person name="Thrash A."/>
            <person name="Conover J.L."/>
            <person name="Sanders W.S."/>
            <person name="Peterson D.G."/>
            <person name="Frelichowski J.E."/>
            <person name="Scheffler J.A."/>
            <person name="Scheffler B.E."/>
            <person name="Wendel J.F."/>
        </authorList>
    </citation>
    <scope>NUCLEOTIDE SEQUENCE [LARGE SCALE GENOMIC DNA]</scope>
    <source>
        <strain evidence="1">185</strain>
        <tissue evidence="1">Leaf</tissue>
    </source>
</reference>
<protein>
    <submittedName>
        <fullName evidence="1">Uncharacterized protein</fullName>
    </submittedName>
</protein>
<name>A0A7J8YCJ9_GOSAI</name>
<dbReference type="EMBL" id="JABFAA010000011">
    <property type="protein sequence ID" value="MBA0696764.1"/>
    <property type="molecule type" value="Genomic_DNA"/>
</dbReference>
<evidence type="ECO:0000313" key="2">
    <source>
        <dbReference type="Proteomes" id="UP000593577"/>
    </source>
</evidence>
<evidence type="ECO:0000313" key="1">
    <source>
        <dbReference type="EMBL" id="MBA0696764.1"/>
    </source>
</evidence>
<proteinExistence type="predicted"/>
<gene>
    <name evidence="1" type="ORF">Goari_003290</name>
</gene>
<dbReference type="Proteomes" id="UP000593577">
    <property type="component" value="Unassembled WGS sequence"/>
</dbReference>